<comment type="function">
    <text evidence="11">Mediates influx of magnesium ions. Alternates between open and closed states. Activated by low cytoplasmic Mg(2+) levels. Inactive when cytoplasmic Mg(2+) levels are high.</text>
</comment>
<dbReference type="Pfam" id="PF01544">
    <property type="entry name" value="CorA"/>
    <property type="match status" value="1"/>
</dbReference>
<keyword evidence="5 12" id="KW-0812">Transmembrane</keyword>
<evidence type="ECO:0000313" key="13">
    <source>
        <dbReference type="EMBL" id="TQL33027.1"/>
    </source>
</evidence>
<evidence type="ECO:0000256" key="12">
    <source>
        <dbReference type="SAM" id="Phobius"/>
    </source>
</evidence>
<gene>
    <name evidence="13" type="ORF">FB554_1161</name>
</gene>
<evidence type="ECO:0000256" key="2">
    <source>
        <dbReference type="ARBA" id="ARBA00009765"/>
    </source>
</evidence>
<dbReference type="SUPFAM" id="SSF143865">
    <property type="entry name" value="CorA soluble domain-like"/>
    <property type="match status" value="1"/>
</dbReference>
<proteinExistence type="inferred from homology"/>
<evidence type="ECO:0000313" key="14">
    <source>
        <dbReference type="Proteomes" id="UP000318336"/>
    </source>
</evidence>
<dbReference type="Gene3D" id="3.30.460.20">
    <property type="entry name" value="CorA soluble domain-like"/>
    <property type="match status" value="1"/>
</dbReference>
<keyword evidence="3" id="KW-0813">Transport</keyword>
<organism evidence="13 14">
    <name type="scientific">Barrientosiimonas humi</name>
    <dbReference type="NCBI Taxonomy" id="999931"/>
    <lineage>
        <taxon>Bacteria</taxon>
        <taxon>Bacillati</taxon>
        <taxon>Actinomycetota</taxon>
        <taxon>Actinomycetes</taxon>
        <taxon>Micrococcales</taxon>
        <taxon>Dermacoccaceae</taxon>
        <taxon>Barrientosiimonas</taxon>
    </lineage>
</organism>
<dbReference type="GO" id="GO:0005886">
    <property type="term" value="C:plasma membrane"/>
    <property type="evidence" value="ECO:0007669"/>
    <property type="project" value="UniProtKB-SubCell"/>
</dbReference>
<dbReference type="CDD" id="cd12830">
    <property type="entry name" value="MtCorA-like"/>
    <property type="match status" value="1"/>
</dbReference>
<dbReference type="SUPFAM" id="SSF144083">
    <property type="entry name" value="Magnesium transport protein CorA, transmembrane region"/>
    <property type="match status" value="1"/>
</dbReference>
<evidence type="ECO:0000256" key="11">
    <source>
        <dbReference type="ARBA" id="ARBA00045497"/>
    </source>
</evidence>
<evidence type="ECO:0000256" key="9">
    <source>
        <dbReference type="ARBA" id="ARBA00023136"/>
    </source>
</evidence>
<dbReference type="Gene3D" id="1.20.58.340">
    <property type="entry name" value="Magnesium transport protein CorA, transmembrane region"/>
    <property type="match status" value="2"/>
</dbReference>
<comment type="subcellular location">
    <subcellularLocation>
        <location evidence="1">Cell membrane</location>
        <topology evidence="1">Multi-pass membrane protein</topology>
    </subcellularLocation>
</comment>
<keyword evidence="8" id="KW-0406">Ion transport</keyword>
<dbReference type="InterPro" id="IPR045861">
    <property type="entry name" value="CorA_cytoplasmic_dom"/>
</dbReference>
<dbReference type="AlphaFoldDB" id="A0A542XB33"/>
<dbReference type="EMBL" id="VFOK01000001">
    <property type="protein sequence ID" value="TQL33027.1"/>
    <property type="molecule type" value="Genomic_DNA"/>
</dbReference>
<comment type="similarity">
    <text evidence="2">Belongs to the CorA metal ion transporter (MIT) (TC 1.A.35) family.</text>
</comment>
<feature type="transmembrane region" description="Helical" evidence="12">
    <location>
        <begin position="302"/>
        <end position="323"/>
    </location>
</feature>
<keyword evidence="7 12" id="KW-1133">Transmembrane helix</keyword>
<dbReference type="InterPro" id="IPR002523">
    <property type="entry name" value="MgTranspt_CorA/ZnTranspt_ZntB"/>
</dbReference>
<evidence type="ECO:0000256" key="7">
    <source>
        <dbReference type="ARBA" id="ARBA00022989"/>
    </source>
</evidence>
<comment type="catalytic activity">
    <reaction evidence="10">
        <text>Mg(2+)(in) = Mg(2+)(out)</text>
        <dbReference type="Rhea" id="RHEA:29827"/>
        <dbReference type="ChEBI" id="CHEBI:18420"/>
    </reaction>
</comment>
<reference evidence="13 14" key="1">
    <citation type="submission" date="2019-06" db="EMBL/GenBank/DDBJ databases">
        <title>Sequencing the genomes of 1000 actinobacteria strains.</title>
        <authorList>
            <person name="Klenk H.-P."/>
        </authorList>
    </citation>
    <scope>NUCLEOTIDE SEQUENCE [LARGE SCALE GENOMIC DNA]</scope>
    <source>
        <strain evidence="13 14">DSM 24617</strain>
    </source>
</reference>
<keyword evidence="9 12" id="KW-0472">Membrane</keyword>
<evidence type="ECO:0000256" key="4">
    <source>
        <dbReference type="ARBA" id="ARBA00022475"/>
    </source>
</evidence>
<dbReference type="GO" id="GO:0000287">
    <property type="term" value="F:magnesium ion binding"/>
    <property type="evidence" value="ECO:0007669"/>
    <property type="project" value="TreeGrafter"/>
</dbReference>
<keyword evidence="14" id="KW-1185">Reference proteome</keyword>
<dbReference type="Proteomes" id="UP000318336">
    <property type="component" value="Unassembled WGS sequence"/>
</dbReference>
<keyword evidence="4" id="KW-1003">Cell membrane</keyword>
<evidence type="ECO:0000256" key="3">
    <source>
        <dbReference type="ARBA" id="ARBA00022448"/>
    </source>
</evidence>
<accession>A0A542XB33</accession>
<evidence type="ECO:0000256" key="6">
    <source>
        <dbReference type="ARBA" id="ARBA00022842"/>
    </source>
</evidence>
<evidence type="ECO:0000256" key="1">
    <source>
        <dbReference type="ARBA" id="ARBA00004651"/>
    </source>
</evidence>
<keyword evidence="6" id="KW-0460">Magnesium</keyword>
<dbReference type="PANTHER" id="PTHR46494">
    <property type="entry name" value="CORA FAMILY METAL ION TRANSPORTER (EUROFUNG)"/>
    <property type="match status" value="1"/>
</dbReference>
<comment type="caution">
    <text evidence="13">The sequence shown here is derived from an EMBL/GenBank/DDBJ whole genome shotgun (WGS) entry which is preliminary data.</text>
</comment>
<dbReference type="FunFam" id="1.20.58.340:FF:000004">
    <property type="entry name" value="Magnesium transport protein CorA"/>
    <property type="match status" value="1"/>
</dbReference>
<dbReference type="PANTHER" id="PTHR46494:SF1">
    <property type="entry name" value="CORA FAMILY METAL ION TRANSPORTER (EUROFUNG)"/>
    <property type="match status" value="1"/>
</dbReference>
<evidence type="ECO:0000256" key="10">
    <source>
        <dbReference type="ARBA" id="ARBA00034269"/>
    </source>
</evidence>
<dbReference type="GO" id="GO:0015095">
    <property type="term" value="F:magnesium ion transmembrane transporter activity"/>
    <property type="evidence" value="ECO:0007669"/>
    <property type="project" value="TreeGrafter"/>
</dbReference>
<name>A0A542XB33_9MICO</name>
<dbReference type="GO" id="GO:0015087">
    <property type="term" value="F:cobalt ion transmembrane transporter activity"/>
    <property type="evidence" value="ECO:0007669"/>
    <property type="project" value="TreeGrafter"/>
</dbReference>
<dbReference type="InterPro" id="IPR045863">
    <property type="entry name" value="CorA_TM1_TM2"/>
</dbReference>
<protein>
    <submittedName>
        <fullName evidence="13">Magnesium transporter</fullName>
    </submittedName>
</protein>
<evidence type="ECO:0000256" key="8">
    <source>
        <dbReference type="ARBA" id="ARBA00023065"/>
    </source>
</evidence>
<sequence>MDQAVYRDGKRMSCGDLSDELERLATSKANDFLWIGLKDPTEREFALVQDELRLHPLAVEDAITGNQRTKIELYDDTIFVVLKTLSYTEATSQVETGEIMLFVGPHFVLTVRRGEHSPLSAIRRSLEHTPELLEHGPVAVLHKVMDEVVDQYERIDSELAEDLTQLEQRVFDPDLSVDVMQLYSLKREVLEVRRAAQPLVEPLKRLIHSRHVPEEAAPFFRDVNDHLLRVVDHVEAYDRLLTDVLSAHLAQVSVQQNNDMRKISAWVAIAAVPTMLAGVYGMNFERMPELTASFNVGGSEFYYGYFVILAVMISACVGLFVAFKRSGWL</sequence>
<feature type="transmembrane region" description="Helical" evidence="12">
    <location>
        <begin position="263"/>
        <end position="282"/>
    </location>
</feature>
<dbReference type="GO" id="GO:0050897">
    <property type="term" value="F:cobalt ion binding"/>
    <property type="evidence" value="ECO:0007669"/>
    <property type="project" value="TreeGrafter"/>
</dbReference>
<evidence type="ECO:0000256" key="5">
    <source>
        <dbReference type="ARBA" id="ARBA00022692"/>
    </source>
</evidence>